<dbReference type="EMBL" id="CP054535">
    <property type="protein sequence ID" value="QSL64900.1"/>
    <property type="molecule type" value="Genomic_DNA"/>
</dbReference>
<dbReference type="AlphaFoldDB" id="A0A899FLM5"/>
<protein>
    <submittedName>
        <fullName evidence="1">Uncharacterized protein</fullName>
    </submittedName>
</protein>
<proteinExistence type="predicted"/>
<accession>A0A899FLM5</accession>
<sequence>MDDSLKLNFLANYIDIIQKTFKQEYKFSAIEYKTRNQGKNSLFEDTHFKYLRNNNFLTYFFYFIHKDHLIQYPNIKKSNLYSFYRTNSLIYNIFRLSALERDELIPNIGFNGIFKLGIHNTFENLAPIDLFNKKVETLKKKEYLFKDKDNDSEDCSKIKVFSENNQRFTETFESNSTNQVASNTLYEEIDHKISNNKGDFLRVQFISYLSGDLIYLSPIILEYNSIQDFDAAPDYKQKLYISLYSEKKDNCQPLSDIQNSSLKNASTRLLCDSSSHTKKTYFKDKTFEKHNTLKENMSPNSIQNNIESSKKKNYKKISSDISNSRQDNPMQSIHLNYETDTIFSGKYHDKGSSKYKNNFSLEIEKLAGSKISSTKTNNADSSLCKTKHLTCNIIHTNHDTNYLNIGPLSLNSDIVSTTSKYKKFKDRTTSSIKINDIYKDSLRLLKEVYDDNRRRGIPPSPPPIRKRWEFVNN</sequence>
<gene>
    <name evidence="1" type="ORF">MERGE_002204</name>
</gene>
<evidence type="ECO:0000313" key="2">
    <source>
        <dbReference type="Proteomes" id="UP000663699"/>
    </source>
</evidence>
<name>A0A899FLM5_9ASCO</name>
<dbReference type="Proteomes" id="UP000663699">
    <property type="component" value="Chromosome 4"/>
</dbReference>
<evidence type="ECO:0000313" key="1">
    <source>
        <dbReference type="EMBL" id="QSL64900.1"/>
    </source>
</evidence>
<dbReference type="OrthoDB" id="5405345at2759"/>
<keyword evidence="2" id="KW-1185">Reference proteome</keyword>
<organism evidence="1 2">
    <name type="scientific">Pneumocystis wakefieldiae</name>
    <dbReference type="NCBI Taxonomy" id="38082"/>
    <lineage>
        <taxon>Eukaryota</taxon>
        <taxon>Fungi</taxon>
        <taxon>Dikarya</taxon>
        <taxon>Ascomycota</taxon>
        <taxon>Taphrinomycotina</taxon>
        <taxon>Pneumocystomycetes</taxon>
        <taxon>Pneumocystaceae</taxon>
        <taxon>Pneumocystis</taxon>
    </lineage>
</organism>
<reference evidence="1" key="1">
    <citation type="submission" date="2020-06" db="EMBL/GenBank/DDBJ databases">
        <title>Genomes of multiple members of Pneumocystis genus reveal paths to human pathogen Pneumocystis jirovecii.</title>
        <authorList>
            <person name="Cisse O.H."/>
            <person name="Ma L."/>
            <person name="Dekker J."/>
            <person name="Khil P."/>
            <person name="Jo J."/>
            <person name="Brenchley J."/>
            <person name="Blair R."/>
            <person name="Pahar B."/>
            <person name="Chabe M."/>
            <person name="Van Rompay K.A."/>
            <person name="Keesler R."/>
            <person name="Sukura A."/>
            <person name="Hirsch V."/>
            <person name="Kutty G."/>
            <person name="Liu Y."/>
            <person name="Peng L."/>
            <person name="Chen J."/>
            <person name="Song J."/>
            <person name="Weissenbacher-Lang C."/>
            <person name="Xu J."/>
            <person name="Upham N.S."/>
            <person name="Stajich J.E."/>
            <person name="Cuomo C.A."/>
            <person name="Cushion M.T."/>
            <person name="Kovacs J.A."/>
        </authorList>
    </citation>
    <scope>NUCLEOTIDE SEQUENCE</scope>
    <source>
        <strain evidence="1">2A</strain>
    </source>
</reference>